<organism evidence="3 4">
    <name type="scientific">Pendulispora rubella</name>
    <dbReference type="NCBI Taxonomy" id="2741070"/>
    <lineage>
        <taxon>Bacteria</taxon>
        <taxon>Pseudomonadati</taxon>
        <taxon>Myxococcota</taxon>
        <taxon>Myxococcia</taxon>
        <taxon>Myxococcales</taxon>
        <taxon>Sorangiineae</taxon>
        <taxon>Pendulisporaceae</taxon>
        <taxon>Pendulispora</taxon>
    </lineage>
</organism>
<reference evidence="3" key="1">
    <citation type="submission" date="2021-12" db="EMBL/GenBank/DDBJ databases">
        <title>Discovery of the Pendulisporaceae a myxobacterial family with distinct sporulation behavior and unique specialized metabolism.</title>
        <authorList>
            <person name="Garcia R."/>
            <person name="Popoff A."/>
            <person name="Bader C.D."/>
            <person name="Loehr J."/>
            <person name="Walesch S."/>
            <person name="Walt C."/>
            <person name="Boldt J."/>
            <person name="Bunk B."/>
            <person name="Haeckl F.J.F.P.J."/>
            <person name="Gunesch A.P."/>
            <person name="Birkelbach J."/>
            <person name="Nuebel U."/>
            <person name="Pietschmann T."/>
            <person name="Bach T."/>
            <person name="Mueller R."/>
        </authorList>
    </citation>
    <scope>NUCLEOTIDE SEQUENCE</scope>
    <source>
        <strain evidence="3">MSr11367</strain>
    </source>
</reference>
<keyword evidence="2" id="KW-0732">Signal</keyword>
<evidence type="ECO:0000313" key="3">
    <source>
        <dbReference type="EMBL" id="WXB08076.1"/>
    </source>
</evidence>
<proteinExistence type="predicted"/>
<feature type="region of interest" description="Disordered" evidence="1">
    <location>
        <begin position="23"/>
        <end position="82"/>
    </location>
</feature>
<feature type="chain" id="PRO_5045428041" evidence="2">
    <location>
        <begin position="22"/>
        <end position="209"/>
    </location>
</feature>
<dbReference type="InterPro" id="IPR003795">
    <property type="entry name" value="DUF192"/>
</dbReference>
<feature type="signal peptide" evidence="2">
    <location>
        <begin position="1"/>
        <end position="21"/>
    </location>
</feature>
<accession>A0ABZ2LAW6</accession>
<dbReference type="InterPro" id="IPR038695">
    <property type="entry name" value="Saro_0823-like_sf"/>
</dbReference>
<evidence type="ECO:0000256" key="1">
    <source>
        <dbReference type="SAM" id="MobiDB-lite"/>
    </source>
</evidence>
<evidence type="ECO:0000256" key="2">
    <source>
        <dbReference type="SAM" id="SignalP"/>
    </source>
</evidence>
<sequence length="209" mass="22260">MKRFLRSAAVGVFSPLIVASACTRTPPEPTSTSAASSSPAAPAQAVSAGPSEQPARCILATPVTPPPAAAPAPAGRCPKDPSPNTLSMVDLSIETGRGPVPFKAELAKTASETERGLMYRTQMPEEQGMIFDLGPPRREHSFWMRNTCIPLDMLFIDTDGLIVGILENVPTLNDAERTVGCPSGWVLEMNAGWCRRHGVRAGQSMKLPH</sequence>
<dbReference type="EMBL" id="CP089983">
    <property type="protein sequence ID" value="WXB08076.1"/>
    <property type="molecule type" value="Genomic_DNA"/>
</dbReference>
<keyword evidence="4" id="KW-1185">Reference proteome</keyword>
<dbReference type="Proteomes" id="UP001374803">
    <property type="component" value="Chromosome"/>
</dbReference>
<dbReference type="PANTHER" id="PTHR37953">
    <property type="entry name" value="UPF0127 PROTEIN MJ1496"/>
    <property type="match status" value="1"/>
</dbReference>
<evidence type="ECO:0000313" key="4">
    <source>
        <dbReference type="Proteomes" id="UP001374803"/>
    </source>
</evidence>
<dbReference type="RefSeq" id="WP_394837751.1">
    <property type="nucleotide sequence ID" value="NZ_CP089929.1"/>
</dbReference>
<dbReference type="PANTHER" id="PTHR37953:SF1">
    <property type="entry name" value="UPF0127 PROTEIN MJ1496"/>
    <property type="match status" value="1"/>
</dbReference>
<dbReference type="Gene3D" id="2.60.120.1140">
    <property type="entry name" value="Protein of unknown function DUF192"/>
    <property type="match status" value="1"/>
</dbReference>
<dbReference type="PROSITE" id="PS51257">
    <property type="entry name" value="PROKAR_LIPOPROTEIN"/>
    <property type="match status" value="1"/>
</dbReference>
<dbReference type="Pfam" id="PF02643">
    <property type="entry name" value="DUF192"/>
    <property type="match status" value="1"/>
</dbReference>
<feature type="compositionally biased region" description="Low complexity" evidence="1">
    <location>
        <begin position="30"/>
        <end position="51"/>
    </location>
</feature>
<name>A0ABZ2LAW6_9BACT</name>
<gene>
    <name evidence="3" type="ORF">LVJ94_12640</name>
</gene>
<protein>
    <submittedName>
        <fullName evidence="3">DUF192 domain-containing protein</fullName>
    </submittedName>
</protein>